<protein>
    <submittedName>
        <fullName evidence="2">ANT-3.1</fullName>
    </submittedName>
</protein>
<name>B5A257_TOXCA</name>
<feature type="chain" id="PRO_5002829349" evidence="1">
    <location>
        <begin position="17"/>
        <end position="271"/>
    </location>
</feature>
<accession>B5A257</accession>
<evidence type="ECO:0000256" key="1">
    <source>
        <dbReference type="SAM" id="SignalP"/>
    </source>
</evidence>
<dbReference type="EMBL" id="EU792508">
    <property type="protein sequence ID" value="ACF19852.1"/>
    <property type="molecule type" value="mRNA"/>
</dbReference>
<proteinExistence type="evidence at transcript level"/>
<organism evidence="2">
    <name type="scientific">Toxocara canis</name>
    <name type="common">Canine roundworm</name>
    <dbReference type="NCBI Taxonomy" id="6265"/>
    <lineage>
        <taxon>Eukaryota</taxon>
        <taxon>Metazoa</taxon>
        <taxon>Ecdysozoa</taxon>
        <taxon>Nematoda</taxon>
        <taxon>Chromadorea</taxon>
        <taxon>Rhabditida</taxon>
        <taxon>Spirurina</taxon>
        <taxon>Ascaridomorpha</taxon>
        <taxon>Ascaridoidea</taxon>
        <taxon>Toxocaridae</taxon>
        <taxon>Toxocara</taxon>
    </lineage>
</organism>
<reference evidence="2" key="1">
    <citation type="journal article" date="1999" name="Infect. Immun.">
        <title>Identification of abundantly expressed novel and conserved genes from the infective larval stage of Toxocara canis by an expressed sequence tag strategy.</title>
        <authorList>
            <person name="Tetteh K.K."/>
            <person name="Loukas A."/>
            <person name="Tripp C."/>
            <person name="Maizels R.M."/>
        </authorList>
    </citation>
    <scope>NUCLEOTIDE SEQUENCE</scope>
</reference>
<reference evidence="2" key="2">
    <citation type="journal article" date="2008" name="Mol. Biochem. Parasitol.">
        <title>Four abundant novel transcript genes from Toxocara canis with unrelated coding sequences share untranslated region tracts implicated in the control of gene expression.</title>
        <authorList>
            <person name="Callister D.M."/>
            <person name="Winter A.D."/>
            <person name="Page A.P."/>
            <person name="Maizels R.M."/>
        </authorList>
    </citation>
    <scope>NUCLEOTIDE SEQUENCE</scope>
</reference>
<sequence>MKVFFLLLIASGFAKEQKIEYDPVEEEWAEKTCEEEKCSRTPGEEWEQIGRCIGRLQSAAAKKDMAKYHEAVEYFLGTCVEKRSLYYAGLTTSPSIGLEIGHATITHGSRVNVNLDKIMREKILVKEANGVTPGIKILVGGSKPARFLYSEASVIDRLSTRRGMAMIRFKSESSDGGPCEKFLSNLHELREMVDKYPDDAIIIGDDMACSETRGLHVEFWSGEVVRDVEGRPQFIVRARKDHRGRIAGEGEYLEAVQKAEYSFLKKPGNRQ</sequence>
<feature type="signal peptide" evidence="1">
    <location>
        <begin position="1"/>
        <end position="16"/>
    </location>
</feature>
<evidence type="ECO:0000313" key="2">
    <source>
        <dbReference type="EMBL" id="ACF19852.1"/>
    </source>
</evidence>
<keyword evidence="1" id="KW-0732">Signal</keyword>
<dbReference type="AlphaFoldDB" id="B5A257"/>